<name>A0A2T7PBV4_POMCA</name>
<evidence type="ECO:0000313" key="1">
    <source>
        <dbReference type="EMBL" id="PVD30903.1"/>
    </source>
</evidence>
<dbReference type="EMBL" id="PZQS01000005">
    <property type="protein sequence ID" value="PVD30903.1"/>
    <property type="molecule type" value="Genomic_DNA"/>
</dbReference>
<accession>A0A2T7PBV4</accession>
<keyword evidence="2" id="KW-1185">Reference proteome</keyword>
<comment type="caution">
    <text evidence="1">The sequence shown here is derived from an EMBL/GenBank/DDBJ whole genome shotgun (WGS) entry which is preliminary data.</text>
</comment>
<reference evidence="1 2" key="1">
    <citation type="submission" date="2018-04" db="EMBL/GenBank/DDBJ databases">
        <title>The genome of golden apple snail Pomacea canaliculata provides insight into stress tolerance and invasive adaptation.</title>
        <authorList>
            <person name="Liu C."/>
            <person name="Liu B."/>
            <person name="Ren Y."/>
            <person name="Zhang Y."/>
            <person name="Wang H."/>
            <person name="Li S."/>
            <person name="Jiang F."/>
            <person name="Yin L."/>
            <person name="Zhang G."/>
            <person name="Qian W."/>
            <person name="Fan W."/>
        </authorList>
    </citation>
    <scope>NUCLEOTIDE SEQUENCE [LARGE SCALE GENOMIC DNA]</scope>
    <source>
        <strain evidence="1">SZHN2017</strain>
        <tissue evidence="1">Muscle</tissue>
    </source>
</reference>
<sequence length="199" mass="22048">MKISASKRVSVYPPWLRDCAIDWTPTEVGKERKGKKTCYQGEKKRLITSASDGPSRSFVYSDELTVGSQRSDKLTLMRTVATSEGHQRIRINKPSLYRHISLCTLQQPKERQVSPGQTEAMKAKTQLLTTRCTVYNVPTQVLTCGWNQGASAYSNTPHGPPDLFEPVCPISSHPSGVTKLATGPPDLLLQAEEGQEAFR</sequence>
<organism evidence="1 2">
    <name type="scientific">Pomacea canaliculata</name>
    <name type="common">Golden apple snail</name>
    <dbReference type="NCBI Taxonomy" id="400727"/>
    <lineage>
        <taxon>Eukaryota</taxon>
        <taxon>Metazoa</taxon>
        <taxon>Spiralia</taxon>
        <taxon>Lophotrochozoa</taxon>
        <taxon>Mollusca</taxon>
        <taxon>Gastropoda</taxon>
        <taxon>Caenogastropoda</taxon>
        <taxon>Architaenioglossa</taxon>
        <taxon>Ampullarioidea</taxon>
        <taxon>Ampullariidae</taxon>
        <taxon>Pomacea</taxon>
    </lineage>
</organism>
<evidence type="ECO:0000313" key="2">
    <source>
        <dbReference type="Proteomes" id="UP000245119"/>
    </source>
</evidence>
<proteinExistence type="predicted"/>
<dbReference type="Proteomes" id="UP000245119">
    <property type="component" value="Linkage Group LG5"/>
</dbReference>
<gene>
    <name evidence="1" type="ORF">C0Q70_10178</name>
</gene>
<protein>
    <submittedName>
        <fullName evidence="1">Uncharacterized protein</fullName>
    </submittedName>
</protein>
<dbReference type="AlphaFoldDB" id="A0A2T7PBV4"/>